<name>A0A5B7CY00_PORTR</name>
<protein>
    <submittedName>
        <fullName evidence="2">Uncharacterized protein</fullName>
    </submittedName>
</protein>
<keyword evidence="1" id="KW-1133">Transmembrane helix</keyword>
<sequence>MLLPCLLRWVPPITISYLYFVLFFQSLLRIPQSGGASAIMLIFPGTDYCFRVRDPSRCAERITELKVFGMEAYIPHYFSQPKPSKPWFDTDCSSAIHERKVAHKRYLSLNLMHFIFLPGIMPSLLFNLPNTP</sequence>
<evidence type="ECO:0000256" key="1">
    <source>
        <dbReference type="SAM" id="Phobius"/>
    </source>
</evidence>
<keyword evidence="1" id="KW-0812">Transmembrane</keyword>
<dbReference type="Proteomes" id="UP000324222">
    <property type="component" value="Unassembled WGS sequence"/>
</dbReference>
<proteinExistence type="predicted"/>
<feature type="transmembrane region" description="Helical" evidence="1">
    <location>
        <begin position="106"/>
        <end position="126"/>
    </location>
</feature>
<gene>
    <name evidence="2" type="ORF">E2C01_005021</name>
</gene>
<keyword evidence="3" id="KW-1185">Reference proteome</keyword>
<evidence type="ECO:0000313" key="2">
    <source>
        <dbReference type="EMBL" id="MPC12333.1"/>
    </source>
</evidence>
<dbReference type="EMBL" id="VSRR010000211">
    <property type="protein sequence ID" value="MPC12333.1"/>
    <property type="molecule type" value="Genomic_DNA"/>
</dbReference>
<comment type="caution">
    <text evidence="2">The sequence shown here is derived from an EMBL/GenBank/DDBJ whole genome shotgun (WGS) entry which is preliminary data.</text>
</comment>
<reference evidence="2 3" key="1">
    <citation type="submission" date="2019-05" db="EMBL/GenBank/DDBJ databases">
        <title>Another draft genome of Portunus trituberculatus and its Hox gene families provides insights of decapod evolution.</title>
        <authorList>
            <person name="Jeong J.-H."/>
            <person name="Song I."/>
            <person name="Kim S."/>
            <person name="Choi T."/>
            <person name="Kim D."/>
            <person name="Ryu S."/>
            <person name="Kim W."/>
        </authorList>
    </citation>
    <scope>NUCLEOTIDE SEQUENCE [LARGE SCALE GENOMIC DNA]</scope>
    <source>
        <tissue evidence="2">Muscle</tissue>
    </source>
</reference>
<keyword evidence="1" id="KW-0472">Membrane</keyword>
<feature type="transmembrane region" description="Helical" evidence="1">
    <location>
        <begin position="6"/>
        <end position="24"/>
    </location>
</feature>
<dbReference type="AlphaFoldDB" id="A0A5B7CY00"/>
<organism evidence="2 3">
    <name type="scientific">Portunus trituberculatus</name>
    <name type="common">Swimming crab</name>
    <name type="synonym">Neptunus trituberculatus</name>
    <dbReference type="NCBI Taxonomy" id="210409"/>
    <lineage>
        <taxon>Eukaryota</taxon>
        <taxon>Metazoa</taxon>
        <taxon>Ecdysozoa</taxon>
        <taxon>Arthropoda</taxon>
        <taxon>Crustacea</taxon>
        <taxon>Multicrustacea</taxon>
        <taxon>Malacostraca</taxon>
        <taxon>Eumalacostraca</taxon>
        <taxon>Eucarida</taxon>
        <taxon>Decapoda</taxon>
        <taxon>Pleocyemata</taxon>
        <taxon>Brachyura</taxon>
        <taxon>Eubrachyura</taxon>
        <taxon>Portunoidea</taxon>
        <taxon>Portunidae</taxon>
        <taxon>Portuninae</taxon>
        <taxon>Portunus</taxon>
    </lineage>
</organism>
<evidence type="ECO:0000313" key="3">
    <source>
        <dbReference type="Proteomes" id="UP000324222"/>
    </source>
</evidence>
<accession>A0A5B7CY00</accession>